<dbReference type="AlphaFoldDB" id="A0A1H2LK98"/>
<dbReference type="GO" id="GO:0033194">
    <property type="term" value="P:response to hydroperoxide"/>
    <property type="evidence" value="ECO:0007669"/>
    <property type="project" value="TreeGrafter"/>
</dbReference>
<evidence type="ECO:0000313" key="2">
    <source>
        <dbReference type="Proteomes" id="UP000214355"/>
    </source>
</evidence>
<organism evidence="1 2">
    <name type="scientific">Arcanobacterium phocae</name>
    <dbReference type="NCBI Taxonomy" id="131112"/>
    <lineage>
        <taxon>Bacteria</taxon>
        <taxon>Bacillati</taxon>
        <taxon>Actinomycetota</taxon>
        <taxon>Actinomycetes</taxon>
        <taxon>Actinomycetales</taxon>
        <taxon>Actinomycetaceae</taxon>
        <taxon>Arcanobacterium</taxon>
    </lineage>
</organism>
<proteinExistence type="predicted"/>
<name>A0A1H2LK98_9ACTO</name>
<evidence type="ECO:0000313" key="1">
    <source>
        <dbReference type="EMBL" id="SDU81460.1"/>
    </source>
</evidence>
<reference evidence="2" key="1">
    <citation type="submission" date="2016-10" db="EMBL/GenBank/DDBJ databases">
        <authorList>
            <person name="Varghese N."/>
            <person name="Submissions S."/>
        </authorList>
    </citation>
    <scope>NUCLEOTIDE SEQUENCE [LARGE SCALE GENOMIC DNA]</scope>
    <source>
        <strain evidence="2">DSM 10002</strain>
    </source>
</reference>
<dbReference type="Proteomes" id="UP000214355">
    <property type="component" value="Chromosome I"/>
</dbReference>
<dbReference type="GeneID" id="65345251"/>
<protein>
    <submittedName>
        <fullName evidence="1">Uncharacterized protein</fullName>
    </submittedName>
</protein>
<dbReference type="OrthoDB" id="3210767at2"/>
<keyword evidence="2" id="KW-1185">Reference proteome</keyword>
<dbReference type="PANTHER" id="PTHR30283:SF4">
    <property type="entry name" value="PEROXIDE STRESS RESISTANCE PROTEIN YAAA"/>
    <property type="match status" value="1"/>
</dbReference>
<dbReference type="Pfam" id="PF03883">
    <property type="entry name" value="H2O2_YaaD"/>
    <property type="match status" value="1"/>
</dbReference>
<dbReference type="GO" id="GO:0005829">
    <property type="term" value="C:cytosol"/>
    <property type="evidence" value="ECO:0007669"/>
    <property type="project" value="TreeGrafter"/>
</dbReference>
<sequence>MLILLPPSEGKSSPATGPSLELDSLSFPELSATRASLIDELIAVSQRDDALDILKVGVRVANDVARQADLWNAPCAPAYEVYSGVLFNAMDMPHAHTADLNRANQHVLIFSGLFGVNRPADIIPAYRLAMGISLPQSGNTKTLWKKALAGADFGEQDLVIDARSSAYRVWDPPTQADHVVVNAVRIKNGKRAVVSHNAKRYRGLLAGELIRNEEMPNDAEELADFAHILIDRGLITSVELDPPGKTRALTLVENLDL</sequence>
<dbReference type="PANTHER" id="PTHR30283">
    <property type="entry name" value="PEROXIDE STRESS RESPONSE PROTEIN YAAA"/>
    <property type="match status" value="1"/>
</dbReference>
<accession>A0A1H2LK98</accession>
<dbReference type="RefSeq" id="WP_091281793.1">
    <property type="nucleotide sequence ID" value="NZ_JABAPH010000001.1"/>
</dbReference>
<dbReference type="InterPro" id="IPR005583">
    <property type="entry name" value="YaaA"/>
</dbReference>
<gene>
    <name evidence="1" type="ORF">SAMN04489737_1524</name>
</gene>
<dbReference type="EMBL" id="LT629804">
    <property type="protein sequence ID" value="SDU81460.1"/>
    <property type="molecule type" value="Genomic_DNA"/>
</dbReference>